<dbReference type="PANTHER" id="PTHR33985">
    <property type="entry name" value="OS02G0491300 PROTEIN-RELATED"/>
    <property type="match status" value="1"/>
</dbReference>
<keyword evidence="1" id="KW-0732">Signal</keyword>
<evidence type="ECO:0000256" key="1">
    <source>
        <dbReference type="SAM" id="SignalP"/>
    </source>
</evidence>
<name>W1NRJ3_AMBTC</name>
<dbReference type="InterPro" id="IPR052806">
    <property type="entry name" value="Fasciclin-like_AGP"/>
</dbReference>
<dbReference type="OMA" id="TMEASFH"/>
<dbReference type="PANTHER" id="PTHR33985:SF29">
    <property type="entry name" value="FAS1 DOMAIN-CONTAINING PROTEIN"/>
    <property type="match status" value="1"/>
</dbReference>
<dbReference type="HOGENOM" id="CLU_1665270_0_0_1"/>
<reference evidence="3" key="1">
    <citation type="journal article" date="2013" name="Science">
        <title>The Amborella genome and the evolution of flowering plants.</title>
        <authorList>
            <consortium name="Amborella Genome Project"/>
        </authorList>
    </citation>
    <scope>NUCLEOTIDE SEQUENCE [LARGE SCALE GENOMIC DNA]</scope>
</reference>
<sequence length="171" mass="19119">MTTKFSFFLLLSLLLHAQLVAPIDHNIQLVLSRRGYSAVALTLSLMSHPLLPESGNWTMFCAPDHAFSLSKYGQPPLMLLEYQVARHRLTIEDLSALPAGTKFQTRYFAHYLVLTEWEGVYNFSLNGVEITEPNLYDDGHIILHGVMGFMEPTFPGAAECMTCEGETPIGI</sequence>
<evidence type="ECO:0000313" key="2">
    <source>
        <dbReference type="EMBL" id="ERM97645.1"/>
    </source>
</evidence>
<dbReference type="EMBL" id="KI395898">
    <property type="protein sequence ID" value="ERM97645.1"/>
    <property type="molecule type" value="Genomic_DNA"/>
</dbReference>
<dbReference type="AlphaFoldDB" id="W1NRJ3"/>
<dbReference type="Gramene" id="ERM97645">
    <property type="protein sequence ID" value="ERM97645"/>
    <property type="gene ID" value="AMTR_s00130p00053270"/>
</dbReference>
<feature type="chain" id="PRO_5004807849" description="FAS1 domain-containing protein" evidence="1">
    <location>
        <begin position="23"/>
        <end position="171"/>
    </location>
</feature>
<accession>W1NRJ3</accession>
<feature type="signal peptide" evidence="1">
    <location>
        <begin position="1"/>
        <end position="22"/>
    </location>
</feature>
<dbReference type="eggNOG" id="ENOG502SBEG">
    <property type="taxonomic scope" value="Eukaryota"/>
</dbReference>
<evidence type="ECO:0000313" key="3">
    <source>
        <dbReference type="Proteomes" id="UP000017836"/>
    </source>
</evidence>
<evidence type="ECO:0008006" key="4">
    <source>
        <dbReference type="Google" id="ProtNLM"/>
    </source>
</evidence>
<keyword evidence="3" id="KW-1185">Reference proteome</keyword>
<gene>
    <name evidence="2" type="ORF">AMTR_s00130p00053270</name>
</gene>
<dbReference type="Proteomes" id="UP000017836">
    <property type="component" value="Unassembled WGS sequence"/>
</dbReference>
<proteinExistence type="predicted"/>
<organism evidence="2 3">
    <name type="scientific">Amborella trichopoda</name>
    <dbReference type="NCBI Taxonomy" id="13333"/>
    <lineage>
        <taxon>Eukaryota</taxon>
        <taxon>Viridiplantae</taxon>
        <taxon>Streptophyta</taxon>
        <taxon>Embryophyta</taxon>
        <taxon>Tracheophyta</taxon>
        <taxon>Spermatophyta</taxon>
        <taxon>Magnoliopsida</taxon>
        <taxon>Amborellales</taxon>
        <taxon>Amborellaceae</taxon>
        <taxon>Amborella</taxon>
    </lineage>
</organism>
<protein>
    <recommendedName>
        <fullName evidence="4">FAS1 domain-containing protein</fullName>
    </recommendedName>
</protein>